<accession>A0A3R9DUX0</accession>
<keyword evidence="4 6" id="KW-1133">Transmembrane helix</keyword>
<dbReference type="GO" id="GO:0016020">
    <property type="term" value="C:membrane"/>
    <property type="evidence" value="ECO:0007669"/>
    <property type="project" value="UniProtKB-SubCell"/>
</dbReference>
<organism evidence="8 9">
    <name type="scientific">Amycolatopsis eburnea</name>
    <dbReference type="NCBI Taxonomy" id="2267691"/>
    <lineage>
        <taxon>Bacteria</taxon>
        <taxon>Bacillati</taxon>
        <taxon>Actinomycetota</taxon>
        <taxon>Actinomycetes</taxon>
        <taxon>Pseudonocardiales</taxon>
        <taxon>Pseudonocardiaceae</taxon>
        <taxon>Amycolatopsis</taxon>
    </lineage>
</organism>
<feature type="transmembrane region" description="Helical" evidence="6">
    <location>
        <begin position="125"/>
        <end position="149"/>
    </location>
</feature>
<evidence type="ECO:0000256" key="6">
    <source>
        <dbReference type="SAM" id="Phobius"/>
    </source>
</evidence>
<dbReference type="InterPro" id="IPR000620">
    <property type="entry name" value="EamA_dom"/>
</dbReference>
<dbReference type="SUPFAM" id="SSF103481">
    <property type="entry name" value="Multidrug resistance efflux transporter EmrE"/>
    <property type="match status" value="2"/>
</dbReference>
<gene>
    <name evidence="8" type="ORF">EIY87_32885</name>
</gene>
<dbReference type="InterPro" id="IPR050638">
    <property type="entry name" value="AA-Vitamin_Transporters"/>
</dbReference>
<feature type="transmembrane region" description="Helical" evidence="6">
    <location>
        <begin position="71"/>
        <end position="89"/>
    </location>
</feature>
<evidence type="ECO:0000256" key="3">
    <source>
        <dbReference type="ARBA" id="ARBA00022692"/>
    </source>
</evidence>
<dbReference type="EMBL" id="RSEC01000059">
    <property type="protein sequence ID" value="RSD11583.1"/>
    <property type="molecule type" value="Genomic_DNA"/>
</dbReference>
<dbReference type="OrthoDB" id="5315632at2"/>
<proteinExistence type="inferred from homology"/>
<dbReference type="PANTHER" id="PTHR32322:SF2">
    <property type="entry name" value="EAMA DOMAIN-CONTAINING PROTEIN"/>
    <property type="match status" value="1"/>
</dbReference>
<dbReference type="PANTHER" id="PTHR32322">
    <property type="entry name" value="INNER MEMBRANE TRANSPORTER"/>
    <property type="match status" value="1"/>
</dbReference>
<dbReference type="InterPro" id="IPR037185">
    <property type="entry name" value="EmrE-like"/>
</dbReference>
<keyword evidence="9" id="KW-1185">Reference proteome</keyword>
<feature type="transmembrane region" description="Helical" evidence="6">
    <location>
        <begin position="45"/>
        <end position="65"/>
    </location>
</feature>
<evidence type="ECO:0000256" key="5">
    <source>
        <dbReference type="ARBA" id="ARBA00023136"/>
    </source>
</evidence>
<dbReference type="Pfam" id="PF00892">
    <property type="entry name" value="EamA"/>
    <property type="match status" value="2"/>
</dbReference>
<dbReference type="Proteomes" id="UP000267081">
    <property type="component" value="Unassembled WGS sequence"/>
</dbReference>
<evidence type="ECO:0000313" key="9">
    <source>
        <dbReference type="Proteomes" id="UP000267081"/>
    </source>
</evidence>
<feature type="transmembrane region" description="Helical" evidence="6">
    <location>
        <begin position="217"/>
        <end position="235"/>
    </location>
</feature>
<comment type="subcellular location">
    <subcellularLocation>
        <location evidence="1">Membrane</location>
        <topology evidence="1">Multi-pass membrane protein</topology>
    </subcellularLocation>
</comment>
<keyword evidence="5 6" id="KW-0472">Membrane</keyword>
<feature type="transmembrane region" description="Helical" evidence="6">
    <location>
        <begin position="247"/>
        <end position="270"/>
    </location>
</feature>
<feature type="transmembrane region" description="Helical" evidence="6">
    <location>
        <begin position="303"/>
        <end position="321"/>
    </location>
</feature>
<dbReference type="AlphaFoldDB" id="A0A3R9DUX0"/>
<reference evidence="8 9" key="1">
    <citation type="submission" date="2018-12" db="EMBL/GenBank/DDBJ databases">
        <title>Amycolatopsis eburnea sp. nov. actinomycete associate with arbuscular mycorrhiza fungal spore.</title>
        <authorList>
            <person name="Lumyong S."/>
            <person name="Chaiya L."/>
        </authorList>
    </citation>
    <scope>NUCLEOTIDE SEQUENCE [LARGE SCALE GENOMIC DNA]</scope>
    <source>
        <strain evidence="8 9">GLM-1</strain>
    </source>
</reference>
<feature type="domain" description="EamA" evidence="7">
    <location>
        <begin position="45"/>
        <end position="171"/>
    </location>
</feature>
<sequence length="331" mass="33795">MLPDSAKEHSLVLDSHGHQAGGVTTTESRPTTTAPVFTSRFDPRLLAALGSFCISLSSVFIKVSHTSGSTSAFWRCLLALPVLLVLAAREWRKAGPARRRVLLPLLAGTGLGLDFVLWGEAIPRVGAGIATVLLAVQVVFVPLLALVFLRERPSKRFLVVAPVLLAGVVLAGGFAGTGSFGPDPVTGAVFALLAGAGYAVYLFLIRLSGGQGTQAHSLALATISAGLVAFVAGLPTGTLDLTPTPAAFGWLVALAVVGQLIGWILISAALPRMSATLGATLMLLQPVGAVLLGIVLLGEAPSVLQLIGCAGVVAAVCFAGGGRSACERRPG</sequence>
<feature type="domain" description="EamA" evidence="7">
    <location>
        <begin position="186"/>
        <end position="318"/>
    </location>
</feature>
<feature type="transmembrane region" description="Helical" evidence="6">
    <location>
        <begin position="101"/>
        <end position="119"/>
    </location>
</feature>
<feature type="transmembrane region" description="Helical" evidence="6">
    <location>
        <begin position="277"/>
        <end position="297"/>
    </location>
</feature>
<evidence type="ECO:0000259" key="7">
    <source>
        <dbReference type="Pfam" id="PF00892"/>
    </source>
</evidence>
<evidence type="ECO:0000313" key="8">
    <source>
        <dbReference type="EMBL" id="RSD11583.1"/>
    </source>
</evidence>
<keyword evidence="3 6" id="KW-0812">Transmembrane</keyword>
<evidence type="ECO:0000256" key="4">
    <source>
        <dbReference type="ARBA" id="ARBA00022989"/>
    </source>
</evidence>
<feature type="transmembrane region" description="Helical" evidence="6">
    <location>
        <begin position="156"/>
        <end position="175"/>
    </location>
</feature>
<evidence type="ECO:0000256" key="2">
    <source>
        <dbReference type="ARBA" id="ARBA00007362"/>
    </source>
</evidence>
<protein>
    <submittedName>
        <fullName evidence="8">DMT family transporter</fullName>
    </submittedName>
</protein>
<comment type="similarity">
    <text evidence="2">Belongs to the EamA transporter family.</text>
</comment>
<name>A0A3R9DUX0_9PSEU</name>
<feature type="transmembrane region" description="Helical" evidence="6">
    <location>
        <begin position="187"/>
        <end position="205"/>
    </location>
</feature>
<comment type="caution">
    <text evidence="8">The sequence shown here is derived from an EMBL/GenBank/DDBJ whole genome shotgun (WGS) entry which is preliminary data.</text>
</comment>
<evidence type="ECO:0000256" key="1">
    <source>
        <dbReference type="ARBA" id="ARBA00004141"/>
    </source>
</evidence>